<dbReference type="Gene3D" id="1.10.3210.10">
    <property type="entry name" value="Hypothetical protein af1432"/>
    <property type="match status" value="1"/>
</dbReference>
<reference evidence="2 3" key="1">
    <citation type="journal article" date="2011" name="J. Bacteriol.">
        <title>Complete Genome Sequence of the Aerobic Marine Methanotroph Methylomonas methanica MC09.</title>
        <authorList>
            <person name="Boden R."/>
            <person name="Cunliffe M."/>
            <person name="Scanlan J."/>
            <person name="Moussard H."/>
            <person name="Kits K.D."/>
            <person name="Klotz M.G."/>
            <person name="Jetten M.S."/>
            <person name="Vuilleumier S."/>
            <person name="Han J."/>
            <person name="Peters L."/>
            <person name="Mikhailova N."/>
            <person name="Teshima H."/>
            <person name="Tapia R."/>
            <person name="Kyrpides N."/>
            <person name="Ivanova N."/>
            <person name="Pagani I."/>
            <person name="Cheng J.F."/>
            <person name="Goodwin L."/>
            <person name="Han C."/>
            <person name="Hauser L."/>
            <person name="Land M.L."/>
            <person name="Lapidus A."/>
            <person name="Lucas S."/>
            <person name="Pitluck S."/>
            <person name="Woyke T."/>
            <person name="Stein L."/>
            <person name="Murrell J.C."/>
        </authorList>
    </citation>
    <scope>NUCLEOTIDE SEQUENCE [LARGE SCALE GENOMIC DNA]</scope>
    <source>
        <strain evidence="2 3">MC09</strain>
    </source>
</reference>
<organism evidence="2 3">
    <name type="scientific">Methylomonas methanica (strain DSM 25384 / MC09)</name>
    <dbReference type="NCBI Taxonomy" id="857087"/>
    <lineage>
        <taxon>Bacteria</taxon>
        <taxon>Pseudomonadati</taxon>
        <taxon>Pseudomonadota</taxon>
        <taxon>Gammaproteobacteria</taxon>
        <taxon>Methylococcales</taxon>
        <taxon>Methylococcaceae</taxon>
        <taxon>Methylomonas</taxon>
    </lineage>
</organism>
<dbReference type="PROSITE" id="PS51833">
    <property type="entry name" value="HDOD"/>
    <property type="match status" value="1"/>
</dbReference>
<sequence>MNNLLLREKIADSKRIPSLPRQAQQLLQAFNNQDLDYGDLARIISRQPTIAVRLVALANSAWAAPAVPVNSLERACINLGFKVVRSVSIGLALISPFNTWACPAFDIRRFWMSSKLVADASALLASAMPDQPQQAFLQVLYTGGLMHNLGLICLADLMPEETNQALSNLASQPQLTVNQALENTLQTNYCEVGGLFAEIWGLPDDLTAIIKFHRSTDYPENHAELIALISDAAMLVSTLFSDQPELPITLATKKLGIKDTDHQEILENLQPLFLQTNELAKALF</sequence>
<dbReference type="OrthoDB" id="9770715at2"/>
<dbReference type="SUPFAM" id="SSF109604">
    <property type="entry name" value="HD-domain/PDEase-like"/>
    <property type="match status" value="1"/>
</dbReference>
<evidence type="ECO:0000313" key="2">
    <source>
        <dbReference type="EMBL" id="AEG00501.1"/>
    </source>
</evidence>
<dbReference type="Pfam" id="PF08668">
    <property type="entry name" value="HDOD"/>
    <property type="match status" value="1"/>
</dbReference>
<accession>G0A651</accession>
<protein>
    <submittedName>
        <fullName evidence="2">Putative signal transduction protein</fullName>
    </submittedName>
</protein>
<dbReference type="HOGENOM" id="CLU_048246_4_0_6"/>
<evidence type="ECO:0000313" key="3">
    <source>
        <dbReference type="Proteomes" id="UP000008888"/>
    </source>
</evidence>
<dbReference type="AlphaFoldDB" id="G0A651"/>
<keyword evidence="3" id="KW-1185">Reference proteome</keyword>
<dbReference type="RefSeq" id="WP_013818745.1">
    <property type="nucleotide sequence ID" value="NC_015572.1"/>
</dbReference>
<gene>
    <name evidence="2" type="ordered locus">Metme_2096</name>
</gene>
<dbReference type="eggNOG" id="COG1639">
    <property type="taxonomic scope" value="Bacteria"/>
</dbReference>
<dbReference type="InterPro" id="IPR013976">
    <property type="entry name" value="HDOD"/>
</dbReference>
<feature type="domain" description="HDOD" evidence="1">
    <location>
        <begin position="16"/>
        <end position="216"/>
    </location>
</feature>
<dbReference type="STRING" id="857087.Metme_2096"/>
<dbReference type="InterPro" id="IPR052340">
    <property type="entry name" value="RNase_Y/CdgJ"/>
</dbReference>
<dbReference type="KEGG" id="mmt:Metme_2096"/>
<reference evidence="3" key="3">
    <citation type="submission" date="2011-05" db="EMBL/GenBank/DDBJ databases">
        <title>Complete sequence of Methylomonas methanica MC09.</title>
        <authorList>
            <consortium name="US DOE Joint Genome Institute"/>
            <person name="Lucas S."/>
            <person name="Han J."/>
            <person name="Lapidus A."/>
            <person name="Cheng J.-F."/>
            <person name="Goodwin L."/>
            <person name="Pitluck S."/>
            <person name="Peters L."/>
            <person name="Mikhailova N."/>
            <person name="Teshima H."/>
            <person name="Han C."/>
            <person name="Tapia R."/>
            <person name="Land M."/>
            <person name="Hauser L."/>
            <person name="Kyrpides N."/>
            <person name="Ivanova N."/>
            <person name="Pagani I."/>
            <person name="Stein L."/>
            <person name="Woyke T."/>
        </authorList>
    </citation>
    <scope>NUCLEOTIDE SEQUENCE [LARGE SCALE GENOMIC DNA]</scope>
    <source>
        <strain evidence="3">MC09</strain>
    </source>
</reference>
<dbReference type="PANTHER" id="PTHR33525:SF3">
    <property type="entry name" value="RIBONUCLEASE Y"/>
    <property type="match status" value="1"/>
</dbReference>
<dbReference type="PANTHER" id="PTHR33525">
    <property type="match status" value="1"/>
</dbReference>
<dbReference type="Proteomes" id="UP000008888">
    <property type="component" value="Chromosome"/>
</dbReference>
<dbReference type="EMBL" id="CP002738">
    <property type="protein sequence ID" value="AEG00501.1"/>
    <property type="molecule type" value="Genomic_DNA"/>
</dbReference>
<name>G0A651_METMM</name>
<evidence type="ECO:0000259" key="1">
    <source>
        <dbReference type="PROSITE" id="PS51833"/>
    </source>
</evidence>
<proteinExistence type="predicted"/>
<reference key="2">
    <citation type="submission" date="2011-05" db="EMBL/GenBank/DDBJ databases">
        <title>Complete genome sequence of the aerobic marine methanotroph Methylomonas methanica MC09.</title>
        <authorList>
            <person name="Boden R."/>
            <person name="Cunliffe M."/>
            <person name="Scanlan J."/>
            <person name="Moussard H."/>
            <person name="Kits K.D."/>
            <person name="Klotz M."/>
            <person name="Jetten M."/>
            <person name="Vuilleumier S."/>
            <person name="Han J."/>
            <person name="Peters L."/>
            <person name="Mikhailova N."/>
            <person name="Teshima H."/>
            <person name="Tapia R."/>
            <person name="Kyrpides N."/>
            <person name="Ivanova N."/>
            <person name="Pagani I."/>
            <person name="Cheng J.-F."/>
            <person name="Goodwin L."/>
            <person name="Han C."/>
            <person name="Hauser L."/>
            <person name="Land M."/>
            <person name="Lapidus A."/>
            <person name="Lucas S."/>
            <person name="Pitluck S."/>
            <person name="Woyke T."/>
            <person name="Stein L.Y."/>
            <person name="Murrell C."/>
        </authorList>
    </citation>
    <scope>NUCLEOTIDE SEQUENCE</scope>
    <source>
        <strain>MC09</strain>
    </source>
</reference>